<dbReference type="Proteomes" id="UP001611415">
    <property type="component" value="Unassembled WGS sequence"/>
</dbReference>
<reference evidence="1 2" key="1">
    <citation type="submission" date="2024-10" db="EMBL/GenBank/DDBJ databases">
        <title>The Natural Products Discovery Center: Release of the First 8490 Sequenced Strains for Exploring Actinobacteria Biosynthetic Diversity.</title>
        <authorList>
            <person name="Kalkreuter E."/>
            <person name="Kautsar S.A."/>
            <person name="Yang D."/>
            <person name="Bader C.D."/>
            <person name="Teijaro C.N."/>
            <person name="Fluegel L."/>
            <person name="Davis C.M."/>
            <person name="Simpson J.R."/>
            <person name="Lauterbach L."/>
            <person name="Steele A.D."/>
            <person name="Gui C."/>
            <person name="Meng S."/>
            <person name="Li G."/>
            <person name="Viehrig K."/>
            <person name="Ye F."/>
            <person name="Su P."/>
            <person name="Kiefer A.F."/>
            <person name="Nichols A."/>
            <person name="Cepeda A.J."/>
            <person name="Yan W."/>
            <person name="Fan B."/>
            <person name="Jiang Y."/>
            <person name="Adhikari A."/>
            <person name="Zheng C.-J."/>
            <person name="Schuster L."/>
            <person name="Cowan T.M."/>
            <person name="Smanski M.J."/>
            <person name="Chevrette M.G."/>
            <person name="De Carvalho L.P.S."/>
            <person name="Shen B."/>
        </authorList>
    </citation>
    <scope>NUCLEOTIDE SEQUENCE [LARGE SCALE GENOMIC DNA]</scope>
    <source>
        <strain evidence="1 2">NPDC019275</strain>
    </source>
</reference>
<dbReference type="RefSeq" id="WP_157119810.1">
    <property type="nucleotide sequence ID" value="NZ_JBEYCD010000019.1"/>
</dbReference>
<evidence type="ECO:0000313" key="2">
    <source>
        <dbReference type="Proteomes" id="UP001611415"/>
    </source>
</evidence>
<dbReference type="EMBL" id="JBIRYO010000023">
    <property type="protein sequence ID" value="MFI2477315.1"/>
    <property type="molecule type" value="Genomic_DNA"/>
</dbReference>
<organism evidence="1 2">
    <name type="scientific">Nocardia xishanensis</name>
    <dbReference type="NCBI Taxonomy" id="238964"/>
    <lineage>
        <taxon>Bacteria</taxon>
        <taxon>Bacillati</taxon>
        <taxon>Actinomycetota</taxon>
        <taxon>Actinomycetes</taxon>
        <taxon>Mycobacteriales</taxon>
        <taxon>Nocardiaceae</taxon>
        <taxon>Nocardia</taxon>
    </lineage>
</organism>
<evidence type="ECO:0008006" key="3">
    <source>
        <dbReference type="Google" id="ProtNLM"/>
    </source>
</evidence>
<proteinExistence type="predicted"/>
<comment type="caution">
    <text evidence="1">The sequence shown here is derived from an EMBL/GenBank/DDBJ whole genome shotgun (WGS) entry which is preliminary data.</text>
</comment>
<accession>A0ABW7X8I2</accession>
<keyword evidence="2" id="KW-1185">Reference proteome</keyword>
<gene>
    <name evidence="1" type="ORF">ACH49W_28405</name>
</gene>
<evidence type="ECO:0000313" key="1">
    <source>
        <dbReference type="EMBL" id="MFI2477315.1"/>
    </source>
</evidence>
<name>A0ABW7X8I2_9NOCA</name>
<sequence length="73" mass="7857">MRGTQHEYVSEWVALVRGHHPEMDPTEARIRVHAALGAVNDIAATPHLRASAGIDAAARIVCGALLRIDPPRA</sequence>
<protein>
    <recommendedName>
        <fullName evidence="3">TetR family transcriptional regulator</fullName>
    </recommendedName>
</protein>
<dbReference type="Gene3D" id="1.10.357.10">
    <property type="entry name" value="Tetracycline Repressor, domain 2"/>
    <property type="match status" value="1"/>
</dbReference>